<dbReference type="EMBL" id="JAHXPT010000004">
    <property type="protein sequence ID" value="MBW6409918.1"/>
    <property type="molecule type" value="Genomic_DNA"/>
</dbReference>
<dbReference type="Pfam" id="PF02559">
    <property type="entry name" value="CarD_TRCF_RID"/>
    <property type="match status" value="1"/>
</dbReference>
<reference evidence="2 3" key="1">
    <citation type="submission" date="2021-07" db="EMBL/GenBank/DDBJ databases">
        <title>Clostridium weizhouense sp. nov., an anaerobic bacterium isolated from activated sludge of Petroleum wastewater.</title>
        <authorList>
            <person name="Li Q."/>
        </authorList>
    </citation>
    <scope>NUCLEOTIDE SEQUENCE [LARGE SCALE GENOMIC DNA]</scope>
    <source>
        <strain evidence="2 3">YB-6</strain>
    </source>
</reference>
<dbReference type="PANTHER" id="PTHR38447">
    <property type="entry name" value="TRANSCRIPTION FACTOR YDEB-RELATED"/>
    <property type="match status" value="1"/>
</dbReference>
<dbReference type="InterPro" id="IPR003711">
    <property type="entry name" value="CarD-like/TRCF_RID"/>
</dbReference>
<dbReference type="Pfam" id="PF21095">
    <property type="entry name" value="CarD_C"/>
    <property type="match status" value="1"/>
</dbReference>
<sequence length="164" mass="18866">MEVHFLFKAGDKVVYPMQGIGIIEKFEEKIFSGQKKQYCIIKMLKNNMEIMIPTDRLSSSNIRMISDIKTLENILSHIQNNSQIQEDLTSKQRYQINMEKIKTGSLRDSAEVVYDLTLINKQKSLNSSEKQILNTAKKLLIDEITLIKNISEIEATNLLKSTIN</sequence>
<gene>
    <name evidence="2" type="ORF">KYD98_07415</name>
</gene>
<keyword evidence="3" id="KW-1185">Reference proteome</keyword>
<dbReference type="PANTHER" id="PTHR38447:SF1">
    <property type="entry name" value="RNA POLYMERASE-BINDING TRANSCRIPTION FACTOR CARD"/>
    <property type="match status" value="1"/>
</dbReference>
<dbReference type="InterPro" id="IPR036101">
    <property type="entry name" value="CarD-like/TRCF_RID_sf"/>
</dbReference>
<dbReference type="InterPro" id="IPR048792">
    <property type="entry name" value="CarD_C"/>
</dbReference>
<evidence type="ECO:0000313" key="3">
    <source>
        <dbReference type="Proteomes" id="UP001519921"/>
    </source>
</evidence>
<proteinExistence type="predicted"/>
<comment type="caution">
    <text evidence="2">The sequence shown here is derived from an EMBL/GenBank/DDBJ whole genome shotgun (WGS) entry which is preliminary data.</text>
</comment>
<dbReference type="Gene3D" id="2.40.10.170">
    <property type="match status" value="1"/>
</dbReference>
<dbReference type="SMART" id="SM01058">
    <property type="entry name" value="CarD_TRCF"/>
    <property type="match status" value="1"/>
</dbReference>
<protein>
    <submittedName>
        <fullName evidence="2">Transcription factor YdeB</fullName>
    </submittedName>
</protein>
<dbReference type="Gene3D" id="1.20.58.1290">
    <property type="entry name" value="CarD-like, C-terminal domain"/>
    <property type="match status" value="1"/>
</dbReference>
<dbReference type="InterPro" id="IPR042215">
    <property type="entry name" value="CarD-like_C"/>
</dbReference>
<dbReference type="InterPro" id="IPR052531">
    <property type="entry name" value="CarD-like_regulator"/>
</dbReference>
<accession>A0ABS7APA8</accession>
<organism evidence="2 3">
    <name type="scientific">Clostridium weizhouense</name>
    <dbReference type="NCBI Taxonomy" id="2859781"/>
    <lineage>
        <taxon>Bacteria</taxon>
        <taxon>Bacillati</taxon>
        <taxon>Bacillota</taxon>
        <taxon>Clostridia</taxon>
        <taxon>Eubacteriales</taxon>
        <taxon>Clostridiaceae</taxon>
        <taxon>Clostridium</taxon>
    </lineage>
</organism>
<dbReference type="SUPFAM" id="SSF141259">
    <property type="entry name" value="CarD-like"/>
    <property type="match status" value="1"/>
</dbReference>
<feature type="domain" description="CarD-like/TRCF RNAP-interacting" evidence="1">
    <location>
        <begin position="6"/>
        <end position="117"/>
    </location>
</feature>
<dbReference type="Proteomes" id="UP001519921">
    <property type="component" value="Unassembled WGS sequence"/>
</dbReference>
<evidence type="ECO:0000313" key="2">
    <source>
        <dbReference type="EMBL" id="MBW6409918.1"/>
    </source>
</evidence>
<evidence type="ECO:0000259" key="1">
    <source>
        <dbReference type="SMART" id="SM01058"/>
    </source>
</evidence>
<name>A0ABS7APA8_9CLOT</name>